<dbReference type="InterPro" id="IPR036034">
    <property type="entry name" value="PDZ_sf"/>
</dbReference>
<evidence type="ECO:0000256" key="2">
    <source>
        <dbReference type="ARBA" id="ARBA00004141"/>
    </source>
</evidence>
<gene>
    <name evidence="12" type="ORF">MNBD_CHLOROFLEXI01-3993</name>
</gene>
<accession>A0A3B0WJ75</accession>
<feature type="transmembrane region" description="Helical" evidence="10">
    <location>
        <begin position="94"/>
        <end position="118"/>
    </location>
</feature>
<evidence type="ECO:0000256" key="9">
    <source>
        <dbReference type="ARBA" id="ARBA00023136"/>
    </source>
</evidence>
<dbReference type="AlphaFoldDB" id="A0A3B0WJ75"/>
<reference evidence="12" key="1">
    <citation type="submission" date="2018-06" db="EMBL/GenBank/DDBJ databases">
        <authorList>
            <person name="Zhirakovskaya E."/>
        </authorList>
    </citation>
    <scope>NUCLEOTIDE SEQUENCE</scope>
</reference>
<evidence type="ECO:0000256" key="3">
    <source>
        <dbReference type="ARBA" id="ARBA00022670"/>
    </source>
</evidence>
<evidence type="ECO:0000259" key="11">
    <source>
        <dbReference type="PROSITE" id="PS50106"/>
    </source>
</evidence>
<dbReference type="PROSITE" id="PS50106">
    <property type="entry name" value="PDZ"/>
    <property type="match status" value="1"/>
</dbReference>
<feature type="transmembrane region" description="Helical" evidence="10">
    <location>
        <begin position="324"/>
        <end position="343"/>
    </location>
</feature>
<dbReference type="GO" id="GO:0004222">
    <property type="term" value="F:metalloendopeptidase activity"/>
    <property type="evidence" value="ECO:0007669"/>
    <property type="project" value="InterPro"/>
</dbReference>
<dbReference type="CDD" id="cd06163">
    <property type="entry name" value="S2P-M50_PDZ_RseP-like"/>
    <property type="match status" value="1"/>
</dbReference>
<dbReference type="Gene3D" id="2.30.42.10">
    <property type="match status" value="1"/>
</dbReference>
<keyword evidence="8" id="KW-0482">Metalloprotease</keyword>
<dbReference type="InterPro" id="IPR008915">
    <property type="entry name" value="Peptidase_M50"/>
</dbReference>
<evidence type="ECO:0000313" key="12">
    <source>
        <dbReference type="EMBL" id="VAW43604.1"/>
    </source>
</evidence>
<dbReference type="SUPFAM" id="SSF50156">
    <property type="entry name" value="PDZ domain-like"/>
    <property type="match status" value="1"/>
</dbReference>
<evidence type="ECO:0000256" key="6">
    <source>
        <dbReference type="ARBA" id="ARBA00022833"/>
    </source>
</evidence>
<keyword evidence="7 10" id="KW-1133">Transmembrane helix</keyword>
<evidence type="ECO:0000256" key="1">
    <source>
        <dbReference type="ARBA" id="ARBA00001947"/>
    </source>
</evidence>
<keyword evidence="6" id="KW-0862">Zinc</keyword>
<dbReference type="InterPro" id="IPR041489">
    <property type="entry name" value="PDZ_6"/>
</dbReference>
<keyword evidence="9 10" id="KW-0472">Membrane</keyword>
<feature type="domain" description="PDZ" evidence="11">
    <location>
        <begin position="123"/>
        <end position="179"/>
    </location>
</feature>
<dbReference type="InterPro" id="IPR001478">
    <property type="entry name" value="PDZ"/>
</dbReference>
<evidence type="ECO:0000256" key="10">
    <source>
        <dbReference type="SAM" id="Phobius"/>
    </source>
</evidence>
<sequence length="351" mass="37308">MSSTFLWSLGGFFIVLTPIILVHELGHFFAARLSKIHIEEFGLGFPPRALKLAERNGTVYSLNWIPLGGFVRPAGEDDPNVPGGLAAASKRARLFVLSAGAGANFLMALLVFWIAFMIGMPAVAVSDVVPDSPAMAAGFEAGDIFLEVEGIEAETSDIIAEIMYTKAGEPVEVVVERDGEPVLLSVIPRETGDYDPTEEGPIGVGLMAAFIPLGPGEALVNSAAFIWEIVRLTVSVPSMLINGEISPSEARPVSVIGISQIAGQAAEVSVTNGNLFPILNMIGFISVALGFTNLLPIPALDGGRIIFVLIEAVRGRRIEPEREGMVHVVGMLVLLGLMVLLIVQDIVNPIF</sequence>
<dbReference type="EMBL" id="UOEU01001120">
    <property type="protein sequence ID" value="VAW43604.1"/>
    <property type="molecule type" value="Genomic_DNA"/>
</dbReference>
<evidence type="ECO:0000256" key="5">
    <source>
        <dbReference type="ARBA" id="ARBA00022801"/>
    </source>
</evidence>
<organism evidence="12">
    <name type="scientific">hydrothermal vent metagenome</name>
    <dbReference type="NCBI Taxonomy" id="652676"/>
    <lineage>
        <taxon>unclassified sequences</taxon>
        <taxon>metagenomes</taxon>
        <taxon>ecological metagenomes</taxon>
    </lineage>
</organism>
<feature type="transmembrane region" description="Helical" evidence="10">
    <location>
        <begin position="6"/>
        <end position="26"/>
    </location>
</feature>
<dbReference type="SMART" id="SM00228">
    <property type="entry name" value="PDZ"/>
    <property type="match status" value="1"/>
</dbReference>
<dbReference type="PANTHER" id="PTHR42837">
    <property type="entry name" value="REGULATOR OF SIGMA-E PROTEASE RSEP"/>
    <property type="match status" value="1"/>
</dbReference>
<proteinExistence type="predicted"/>
<name>A0A3B0WJ75_9ZZZZ</name>
<keyword evidence="4 10" id="KW-0812">Transmembrane</keyword>
<dbReference type="Pfam" id="PF02163">
    <property type="entry name" value="Peptidase_M50"/>
    <property type="match status" value="1"/>
</dbReference>
<dbReference type="Pfam" id="PF17820">
    <property type="entry name" value="PDZ_6"/>
    <property type="match status" value="1"/>
</dbReference>
<keyword evidence="3" id="KW-0645">Protease</keyword>
<protein>
    <recommendedName>
        <fullName evidence="11">PDZ domain-containing protein</fullName>
    </recommendedName>
</protein>
<evidence type="ECO:0000256" key="7">
    <source>
        <dbReference type="ARBA" id="ARBA00022989"/>
    </source>
</evidence>
<keyword evidence="5" id="KW-0378">Hydrolase</keyword>
<dbReference type="GO" id="GO:0016020">
    <property type="term" value="C:membrane"/>
    <property type="evidence" value="ECO:0007669"/>
    <property type="project" value="UniProtKB-SubCell"/>
</dbReference>
<feature type="transmembrane region" description="Helical" evidence="10">
    <location>
        <begin position="275"/>
        <end position="295"/>
    </location>
</feature>
<dbReference type="GO" id="GO:0006508">
    <property type="term" value="P:proteolysis"/>
    <property type="evidence" value="ECO:0007669"/>
    <property type="project" value="UniProtKB-KW"/>
</dbReference>
<comment type="subcellular location">
    <subcellularLocation>
        <location evidence="2">Membrane</location>
        <topology evidence="2">Multi-pass membrane protein</topology>
    </subcellularLocation>
</comment>
<dbReference type="PANTHER" id="PTHR42837:SF2">
    <property type="entry name" value="MEMBRANE METALLOPROTEASE ARASP2, CHLOROPLASTIC-RELATED"/>
    <property type="match status" value="1"/>
</dbReference>
<dbReference type="InterPro" id="IPR004387">
    <property type="entry name" value="Pept_M50_Zn"/>
</dbReference>
<evidence type="ECO:0000256" key="4">
    <source>
        <dbReference type="ARBA" id="ARBA00022692"/>
    </source>
</evidence>
<comment type="cofactor">
    <cofactor evidence="1">
        <name>Zn(2+)</name>
        <dbReference type="ChEBI" id="CHEBI:29105"/>
    </cofactor>
</comment>
<evidence type="ECO:0000256" key="8">
    <source>
        <dbReference type="ARBA" id="ARBA00023049"/>
    </source>
</evidence>